<gene>
    <name evidence="2" type="ORF">JG054_00037</name>
</gene>
<sequence>MTEKTAEQIAAEQAEAQRKADEKAAEKARKEAEKAEAKAKREAEAAEKKAAKEAQKAQEKADREAKKAAEKAAKEQAKADAKAAREANRMPEQNGIRRPKPDTLCGKAWAIFDGVSSKNGAPASIGESMELAKADGLNEANVRAEYARWRKFHGITGRIESPKAEAPSEGAGAQA</sequence>
<feature type="compositionally biased region" description="Basic and acidic residues" evidence="1">
    <location>
        <begin position="15"/>
        <end position="89"/>
    </location>
</feature>
<dbReference type="EMBL" id="KX898400">
    <property type="protein sequence ID" value="ARB11182.1"/>
    <property type="molecule type" value="Genomic_DNA"/>
</dbReference>
<evidence type="ECO:0000256" key="1">
    <source>
        <dbReference type="SAM" id="MobiDB-lite"/>
    </source>
</evidence>
<organism evidence="2 3">
    <name type="scientific">Pseudomonas phage JG054</name>
    <dbReference type="NCBI Taxonomy" id="1970800"/>
    <lineage>
        <taxon>Viruses</taxon>
        <taxon>Duplodnaviria</taxon>
        <taxon>Heunggongvirae</taxon>
        <taxon>Uroviricota</taxon>
        <taxon>Caudoviricetes</taxon>
        <taxon>Queuovirinae</taxon>
        <taxon>Nipunavirus</taxon>
        <taxon>Nipunavirus JG054</taxon>
    </lineage>
</organism>
<evidence type="ECO:0000313" key="3">
    <source>
        <dbReference type="Proteomes" id="UP000240696"/>
    </source>
</evidence>
<dbReference type="Proteomes" id="UP000240696">
    <property type="component" value="Segment"/>
</dbReference>
<reference evidence="2 3" key="1">
    <citation type="submission" date="2016-09" db="EMBL/GenBank/DDBJ databases">
        <title>Complete genome sequence of Pseudomonas aeruginosa phage JG054.</title>
        <authorList>
            <person name="Uhlig C.M."/>
            <person name="Bunk B."/>
            <person name="Rohde M."/>
            <person name="Schobert M."/>
            <person name="Jahn D."/>
        </authorList>
    </citation>
    <scope>NUCLEOTIDE SEQUENCE [LARGE SCALE GENOMIC DNA]</scope>
</reference>
<name>A0A2H4GY61_9CAUD</name>
<evidence type="ECO:0000313" key="2">
    <source>
        <dbReference type="EMBL" id="ARB11182.1"/>
    </source>
</evidence>
<protein>
    <submittedName>
        <fullName evidence="2">Uncharacterized protein</fullName>
    </submittedName>
</protein>
<proteinExistence type="predicted"/>
<feature type="region of interest" description="Disordered" evidence="1">
    <location>
        <begin position="1"/>
        <end position="102"/>
    </location>
</feature>
<keyword evidence="3" id="KW-1185">Reference proteome</keyword>
<accession>A0A2H4GY61</accession>